<dbReference type="Pfam" id="PF25786">
    <property type="entry name" value="HEAT_GCN1_C"/>
    <property type="match status" value="1"/>
</dbReference>
<keyword evidence="12" id="KW-1185">Reference proteome</keyword>
<evidence type="ECO:0000256" key="8">
    <source>
        <dbReference type="PROSITE-ProRule" id="PRU00103"/>
    </source>
</evidence>
<name>A0AAV9ANU8_ACOGR</name>
<evidence type="ECO:0000256" key="3">
    <source>
        <dbReference type="ARBA" id="ARBA00022448"/>
    </source>
</evidence>
<dbReference type="InterPro" id="IPR027417">
    <property type="entry name" value="P-loop_NTPase"/>
</dbReference>
<protein>
    <submittedName>
        <fullName evidence="11">Vesicle-fusing ATPase</fullName>
    </submittedName>
</protein>
<feature type="domain" description="AAA+ ATPase" evidence="9">
    <location>
        <begin position="2285"/>
        <end position="2432"/>
    </location>
</feature>
<dbReference type="SUPFAM" id="SSF48371">
    <property type="entry name" value="ARM repeat"/>
    <property type="match status" value="3"/>
</dbReference>
<evidence type="ECO:0000313" key="12">
    <source>
        <dbReference type="Proteomes" id="UP001179952"/>
    </source>
</evidence>
<dbReference type="FunFam" id="3.40.50.300:FF:000187">
    <property type="entry name" value="Vesicular-fusion ATPase SEC18"/>
    <property type="match status" value="1"/>
</dbReference>
<evidence type="ECO:0000256" key="1">
    <source>
        <dbReference type="ARBA" id="ARBA00006914"/>
    </source>
</evidence>
<feature type="domain" description="TOG" evidence="10">
    <location>
        <begin position="952"/>
        <end position="1157"/>
    </location>
</feature>
<feature type="repeat" description="HEAT" evidence="8">
    <location>
        <begin position="1192"/>
        <end position="1230"/>
    </location>
</feature>
<dbReference type="Gene3D" id="1.25.10.10">
    <property type="entry name" value="Leucine-rich Repeat Variant"/>
    <property type="match status" value="4"/>
</dbReference>
<proteinExistence type="inferred from homology"/>
<evidence type="ECO:0000259" key="9">
    <source>
        <dbReference type="SMART" id="SM00382"/>
    </source>
</evidence>
<dbReference type="InterPro" id="IPR056810">
    <property type="entry name" value="GNC1-like_N"/>
</dbReference>
<dbReference type="FunFam" id="3.10.330.10:FF:000007">
    <property type="entry name" value="Vesicle-fusing ATPase"/>
    <property type="match status" value="1"/>
</dbReference>
<dbReference type="EMBL" id="JAUJYN010000007">
    <property type="protein sequence ID" value="KAK1265796.1"/>
    <property type="molecule type" value="Genomic_DNA"/>
</dbReference>
<dbReference type="InterPro" id="IPR057546">
    <property type="entry name" value="HEAT_GCN1"/>
</dbReference>
<evidence type="ECO:0000256" key="7">
    <source>
        <dbReference type="ARBA" id="ARBA00022927"/>
    </source>
</evidence>
<organism evidence="11 12">
    <name type="scientific">Acorus gramineus</name>
    <name type="common">Dwarf sweet flag</name>
    <dbReference type="NCBI Taxonomy" id="55184"/>
    <lineage>
        <taxon>Eukaryota</taxon>
        <taxon>Viridiplantae</taxon>
        <taxon>Streptophyta</taxon>
        <taxon>Embryophyta</taxon>
        <taxon>Tracheophyta</taxon>
        <taxon>Spermatophyta</taxon>
        <taxon>Magnoliopsida</taxon>
        <taxon>Liliopsida</taxon>
        <taxon>Acoraceae</taxon>
        <taxon>Acorus</taxon>
    </lineage>
</organism>
<keyword evidence="5" id="KW-0547">Nucleotide-binding</keyword>
<dbReference type="PANTHER" id="PTHR23346:SF7">
    <property type="entry name" value="STALLED RIBOSOME SENSOR GCN1"/>
    <property type="match status" value="1"/>
</dbReference>
<dbReference type="SMART" id="SM00382">
    <property type="entry name" value="AAA"/>
    <property type="match status" value="1"/>
</dbReference>
<dbReference type="Proteomes" id="UP001179952">
    <property type="component" value="Unassembled WGS sequence"/>
</dbReference>
<gene>
    <name evidence="11" type="ORF">QJS04_geneDACA000093</name>
</gene>
<dbReference type="InterPro" id="IPR034085">
    <property type="entry name" value="TOG"/>
</dbReference>
<dbReference type="InterPro" id="IPR003959">
    <property type="entry name" value="ATPase_AAA_core"/>
</dbReference>
<dbReference type="InterPro" id="IPR003593">
    <property type="entry name" value="AAA+_ATPase"/>
</dbReference>
<dbReference type="PROSITE" id="PS00674">
    <property type="entry name" value="AAA"/>
    <property type="match status" value="1"/>
</dbReference>
<evidence type="ECO:0000259" key="10">
    <source>
        <dbReference type="SMART" id="SM01349"/>
    </source>
</evidence>
<evidence type="ECO:0000256" key="4">
    <source>
        <dbReference type="ARBA" id="ARBA00022737"/>
    </source>
</evidence>
<dbReference type="GO" id="GO:0019887">
    <property type="term" value="F:protein kinase regulator activity"/>
    <property type="evidence" value="ECO:0007669"/>
    <property type="project" value="TreeGrafter"/>
</dbReference>
<feature type="repeat" description="HEAT" evidence="8">
    <location>
        <begin position="1154"/>
        <end position="1192"/>
    </location>
</feature>
<dbReference type="InterPro" id="IPR011989">
    <property type="entry name" value="ARM-like"/>
</dbReference>
<keyword evidence="6" id="KW-0067">ATP-binding</keyword>
<dbReference type="GO" id="GO:0034198">
    <property type="term" value="P:cellular response to amino acid starvation"/>
    <property type="evidence" value="ECO:0007669"/>
    <property type="project" value="TreeGrafter"/>
</dbReference>
<evidence type="ECO:0000256" key="5">
    <source>
        <dbReference type="ARBA" id="ARBA00022741"/>
    </source>
</evidence>
<dbReference type="GO" id="GO:0006417">
    <property type="term" value="P:regulation of translation"/>
    <property type="evidence" value="ECO:0007669"/>
    <property type="project" value="TreeGrafter"/>
</dbReference>
<dbReference type="SUPFAM" id="SSF52540">
    <property type="entry name" value="P-loop containing nucleoside triphosphate hydrolases"/>
    <property type="match status" value="1"/>
</dbReference>
<evidence type="ECO:0000256" key="6">
    <source>
        <dbReference type="ARBA" id="ARBA00022840"/>
    </source>
</evidence>
<evidence type="ECO:0000256" key="2">
    <source>
        <dbReference type="ARBA" id="ARBA00007366"/>
    </source>
</evidence>
<comment type="similarity">
    <text evidence="2">Belongs to the GCN1 family.</text>
</comment>
<dbReference type="SUPFAM" id="SSF54585">
    <property type="entry name" value="Cdc48 domain 2-like"/>
    <property type="match status" value="1"/>
</dbReference>
<dbReference type="GO" id="GO:0005829">
    <property type="term" value="C:cytosol"/>
    <property type="evidence" value="ECO:0007669"/>
    <property type="project" value="TreeGrafter"/>
</dbReference>
<dbReference type="FunFam" id="1.10.8.60:FF:000049">
    <property type="entry name" value="Vesicle-fusing ATPase"/>
    <property type="match status" value="1"/>
</dbReference>
<accession>A0AAV9ANU8</accession>
<dbReference type="FunFam" id="1.25.10.10:FF:000090">
    <property type="entry name" value="eIF-2-alpha kinase activator GCN1"/>
    <property type="match status" value="1"/>
</dbReference>
<dbReference type="Pfam" id="PF17862">
    <property type="entry name" value="AAA_lid_3"/>
    <property type="match status" value="1"/>
</dbReference>
<keyword evidence="3" id="KW-0813">Transport</keyword>
<feature type="domain" description="TOG" evidence="10">
    <location>
        <begin position="1179"/>
        <end position="1442"/>
    </location>
</feature>
<dbReference type="Pfam" id="PF00004">
    <property type="entry name" value="AAA"/>
    <property type="match status" value="1"/>
</dbReference>
<dbReference type="Gene3D" id="3.40.50.300">
    <property type="entry name" value="P-loop containing nucleotide triphosphate hydrolases"/>
    <property type="match status" value="1"/>
</dbReference>
<dbReference type="InterPro" id="IPR041569">
    <property type="entry name" value="AAA_lid_3"/>
</dbReference>
<dbReference type="InterPro" id="IPR029067">
    <property type="entry name" value="CDC48_domain_2-like_sf"/>
</dbReference>
<dbReference type="InterPro" id="IPR003960">
    <property type="entry name" value="ATPase_AAA_CS"/>
</dbReference>
<dbReference type="Pfam" id="PF23271">
    <property type="entry name" value="HEAT_GCN1"/>
    <property type="match status" value="2"/>
</dbReference>
<comment type="caution">
    <text evidence="11">The sequence shown here is derived from an EMBL/GenBank/DDBJ whole genome shotgun (WGS) entry which is preliminary data.</text>
</comment>
<dbReference type="SMART" id="SM01349">
    <property type="entry name" value="TOG"/>
    <property type="match status" value="2"/>
</dbReference>
<dbReference type="GO" id="GO:0015031">
    <property type="term" value="P:protein transport"/>
    <property type="evidence" value="ECO:0007669"/>
    <property type="project" value="UniProtKB-KW"/>
</dbReference>
<feature type="repeat" description="HEAT" evidence="8">
    <location>
        <begin position="1946"/>
        <end position="1983"/>
    </location>
</feature>
<dbReference type="PANTHER" id="PTHR23346">
    <property type="entry name" value="TRANSLATIONAL ACTIVATOR GCN1-RELATED"/>
    <property type="match status" value="1"/>
</dbReference>
<dbReference type="GO" id="GO:0016887">
    <property type="term" value="F:ATP hydrolysis activity"/>
    <property type="evidence" value="ECO:0007669"/>
    <property type="project" value="InterPro"/>
</dbReference>
<dbReference type="GO" id="GO:0005524">
    <property type="term" value="F:ATP binding"/>
    <property type="evidence" value="ECO:0007669"/>
    <property type="project" value="UniProtKB-KW"/>
</dbReference>
<dbReference type="CDD" id="cd19504">
    <property type="entry name" value="RecA-like_NSF-SEC18_r1-like"/>
    <property type="match status" value="1"/>
</dbReference>
<dbReference type="InterPro" id="IPR016024">
    <property type="entry name" value="ARM-type_fold"/>
</dbReference>
<comment type="similarity">
    <text evidence="1">Belongs to the AAA ATPase family.</text>
</comment>
<evidence type="ECO:0000313" key="11">
    <source>
        <dbReference type="EMBL" id="KAK1265796.1"/>
    </source>
</evidence>
<dbReference type="InterPro" id="IPR021133">
    <property type="entry name" value="HEAT_type_2"/>
</dbReference>
<keyword evidence="7" id="KW-0653">Protein transport</keyword>
<dbReference type="Pfam" id="PF24993">
    <property type="entry name" value="GNC1_N"/>
    <property type="match status" value="1"/>
</dbReference>
<reference evidence="11" key="1">
    <citation type="journal article" date="2023" name="Nat. Commun.">
        <title>Diploid and tetraploid genomes of Acorus and the evolution of monocots.</title>
        <authorList>
            <person name="Ma L."/>
            <person name="Liu K.W."/>
            <person name="Li Z."/>
            <person name="Hsiao Y.Y."/>
            <person name="Qi Y."/>
            <person name="Fu T."/>
            <person name="Tang G.D."/>
            <person name="Zhang D."/>
            <person name="Sun W.H."/>
            <person name="Liu D.K."/>
            <person name="Li Y."/>
            <person name="Chen G.Z."/>
            <person name="Liu X.D."/>
            <person name="Liao X.Y."/>
            <person name="Jiang Y.T."/>
            <person name="Yu X."/>
            <person name="Hao Y."/>
            <person name="Huang J."/>
            <person name="Zhao X.W."/>
            <person name="Ke S."/>
            <person name="Chen Y.Y."/>
            <person name="Wu W.L."/>
            <person name="Hsu J.L."/>
            <person name="Lin Y.F."/>
            <person name="Huang M.D."/>
            <person name="Li C.Y."/>
            <person name="Huang L."/>
            <person name="Wang Z.W."/>
            <person name="Zhao X."/>
            <person name="Zhong W.Y."/>
            <person name="Peng D.H."/>
            <person name="Ahmad S."/>
            <person name="Lan S."/>
            <person name="Zhang J.S."/>
            <person name="Tsai W.C."/>
            <person name="Van de Peer Y."/>
            <person name="Liu Z.J."/>
        </authorList>
    </citation>
    <scope>NUCLEOTIDE SEQUENCE</scope>
    <source>
        <strain evidence="11">SCP</strain>
    </source>
</reference>
<dbReference type="Gene3D" id="3.10.330.10">
    <property type="match status" value="1"/>
</dbReference>
<reference evidence="11" key="2">
    <citation type="submission" date="2023-06" db="EMBL/GenBank/DDBJ databases">
        <authorList>
            <person name="Ma L."/>
            <person name="Liu K.-W."/>
            <person name="Li Z."/>
            <person name="Hsiao Y.-Y."/>
            <person name="Qi Y."/>
            <person name="Fu T."/>
            <person name="Tang G."/>
            <person name="Zhang D."/>
            <person name="Sun W.-H."/>
            <person name="Liu D.-K."/>
            <person name="Li Y."/>
            <person name="Chen G.-Z."/>
            <person name="Liu X.-D."/>
            <person name="Liao X.-Y."/>
            <person name="Jiang Y.-T."/>
            <person name="Yu X."/>
            <person name="Hao Y."/>
            <person name="Huang J."/>
            <person name="Zhao X.-W."/>
            <person name="Ke S."/>
            <person name="Chen Y.-Y."/>
            <person name="Wu W.-L."/>
            <person name="Hsu J.-L."/>
            <person name="Lin Y.-F."/>
            <person name="Huang M.-D."/>
            <person name="Li C.-Y."/>
            <person name="Huang L."/>
            <person name="Wang Z.-W."/>
            <person name="Zhao X."/>
            <person name="Zhong W.-Y."/>
            <person name="Peng D.-H."/>
            <person name="Ahmad S."/>
            <person name="Lan S."/>
            <person name="Zhang J.-S."/>
            <person name="Tsai W.-C."/>
            <person name="Van De Peer Y."/>
            <person name="Liu Z.-J."/>
        </authorList>
    </citation>
    <scope>NUCLEOTIDE SEQUENCE</scope>
    <source>
        <strain evidence="11">SCP</strain>
        <tissue evidence="11">Leaves</tissue>
    </source>
</reference>
<sequence>MAEAMEALVAASEEVSTSSVKQRLRIFRDVLPSVLQGSEISAEVASLVVDIIFTTLLIYDDRLSRKSVDDVIVKGLAKASFIKSFAATLVQAMEKQIRSPHLYKMYIEELKNSRISCKDSAELIWVMLDYATTISSLFEECKPLFLELYVQAILNAREKPSQALGGAFHPLFSQLTHEDFKITVFPSSLKMLRRNPEIVLESVLYLLESVNIDLSKYAIEFLSVILPQARLADEGRRMKALAIVGCLSQMSSDPDTLSLMFCAIKAVIEGAVQDDVINFIATGLKEKENLRRGHLRCLHVVCKNPDASARMSPLLDLLTQLVKTGLTKATQRLDGIYALFSLAKIASIDARADEICLREKIWTLISQSESSLLSVALASKLSDEDCMAFIDLLEILLVEHLHRVLDAVPLKSLSQLMLYLICHPSWDVRKLGYEAAKKISSSSVLLAENLLDEFTNWLSSISDSLSLQKASDTESSMEAQTQFLPSVEVVVKALLLVAPIAFASGPRICARLLICSHHPFLVGSGHRDTVWKFRELSSDELRLQRNLQKHGFDVTDIITANVGTIGEYMRRIPDRSLHDGLSANDIKIFNTPEGVLSTEHGVYVAESVASRNTKLSKGRFRSYDDQDDAVKFVQPLFHSPLVSDVAFETILKLARCIAPPLCNWAPEIAAALRIISLEEVHIMLELISLPGERDAHGKAPAGLFEKIVASLLTSCKSGPLPADSFTFVFPVLECILYSSKKTSLHDDVLQILSLHLDPILPLPRLQMLSVLYHVLGVVAAYQASVGPMLNELCLGLQPDEVASAISEAAEDIWDRYGFEFGTDYSGLFSALSDVNYNVRVAAGEGLAAALDEYPDTIQDTLSNLFALYIRDVGVVGNAVDPCWIGRQGIALALHSAADVLRTKDLPVVMTFLISRALDDPKVDSVVEKLLDVLNTPSEAVQRAVSNCLSPLMHPEKEDAQTLVTRLLDRLMQSDKYGERRGAAFGLAGVVKGLRISCLKKYGIINVLREGLGDRYVIQMLPLLLVSFSDQVVAVREAAECAARAMMSQLTGYGVKLVLPSLLKGLEDKAWRTKQSSVQLLGAMAYCAPQQLSQCLPKIVPKLTEVLTDTHPKVQSAGQTALQQVGSVIKNPEISALVPILLKGLTDPNEYTRHSLDILLQVLVDPIPEVRSVAARAIGSLIRGMGEENFPDLVPWLLDTLKSDNSNVERSGAAQGLSEVLAALGKDYFEHILPDIIRNCSHPKASVRDGYLTLFKYLPRSLGVIFQNYLHQVLPAILDGLADENESVRDAALSAGHVFVEHYATTSLPLLLPAVEDGIFNDNWRIRQSSVELLGDLLFKVAGTSGKAILEGGSDDEGSSTEAHGRAIIEVLGKAKRNEVLAAVYMVRTDVSLSVRQAALHVWKTIVANTPKTLKEILPDLMNILISSLASSSSERRQVAGRSLGELVRKLGERVLPSIIPILSKGLQDSNNDIRQGVCIGLSEVMANAGKHQLLNFMDGLISTIRTALCDSMPEVRESAGLAFSTLYKSAGMQAIDEIVPILLHALEDSETSETALDGLKQILSVRTAAVLPHIIPKLVQLPLSAFNAHALGALAEVAGPGLDSHLGMILPALLVAMGDEDTDVQRLAKKAAETVVLVIDEDGVDSLISELLRGINDNQALIRRGSCYLIGYFFKNSKLYLVEQAPSMIPILIILLSDIDSATVMGLISGNAELKEQAAEGLGELIDVTSEKTLKEFVIQITGPLIRIIGDRFPWQVKGAILSTLSIIITKGGIALKPFLPQLQTTFIKCLQDNARTVRSSSALALGKLSALSTRVDPLVNDLLSTLQTSDGGAREAVLIALNSVLKHAGKNYMENSELRDLLQILSSLGSSPLWSVKHGVMLTLSSTLKHKPSVICLSPEIQSVLDRLKDALHDDKFPVRETATKALGRFLSCELQTEADPQLELLPLLVSAMRDDSSEVRRRALSGLKASVKLNPSAFTTHISTLGPTIAECLKDGNTPVRLAAERCALHVFRLTKGTENVQAAQKYLTAKAPSPLSLSLRHLSFRDRIASNPFDRPKMAGRFGSSSSSSSLTTMTVVNTPSMDLAFTNFVYCSHSDLRTFTSSASGLVSVAESVILTVRYPSIRFIAPSDFNLALLTLEVGFVKTIKGKNEQLDAVVLAQQLRKKFNDQVLTVGQQATFEYCGTNYVFTVNQAVVEGQDSRTSERGFVCSETYIVFEASPSSGIKIVNQREAASSNIFRQKEFNLQSLGIGGLSAEFSDIFRRAFASRVFPPHVTSKLGIKHVKGMLLFGPPGTGKTLMARQIGKMLNGKEPKIVNGPEVLSKYVGETEKNVRDLFADAENDQRTLGDQSELHVIIFDEIDAICKSRGSTRDGTGVHDSIVNQLLTKIDGVESLNNVLLIGMTNRKDLLDEALLRPGRLEVQVEISLPDETGRLQILQIHTNKMKESSFLAADVNLQEIAARTKNYSGAELEGVVKSAVSFALNRQISLDDLTKPLDEESIKVTMDDFLLALHEIIPAFGASTDDLERCRQVLVGKNLLVIGTTSAVEVLDSLGFHDAFAVKYHVPRLRTEDAKKVLKALNVFADDHIDAAAEALNNVPIKKLYMLVEMAAQGERGGSSEAIYSGKEKININHFFDCLGDIGTGSQFYG</sequence>
<dbReference type="Pfam" id="PF24987">
    <property type="entry name" value="HEAT_EF3_N"/>
    <property type="match status" value="1"/>
</dbReference>
<feature type="repeat" description="HEAT" evidence="8">
    <location>
        <begin position="1609"/>
        <end position="1647"/>
    </location>
</feature>
<dbReference type="FunFam" id="1.25.10.10:FF:000162">
    <property type="entry name" value="GCN1, eIF2 alpha kinase activator homolog"/>
    <property type="match status" value="1"/>
</dbReference>
<keyword evidence="4" id="KW-0677">Repeat</keyword>
<dbReference type="PROSITE" id="PS50077">
    <property type="entry name" value="HEAT_REPEAT"/>
    <property type="match status" value="5"/>
</dbReference>
<dbReference type="Gene3D" id="1.10.8.60">
    <property type="match status" value="1"/>
</dbReference>
<feature type="repeat" description="HEAT" evidence="8">
    <location>
        <begin position="1098"/>
        <end position="1136"/>
    </location>
</feature>